<dbReference type="AlphaFoldDB" id="A0A1Y2BQ76"/>
<comment type="caution">
    <text evidence="2">The sequence shown here is derived from an EMBL/GenBank/DDBJ whole genome shotgun (WGS) entry which is preliminary data.</text>
</comment>
<feature type="signal peptide" evidence="1">
    <location>
        <begin position="1"/>
        <end position="16"/>
    </location>
</feature>
<protein>
    <recommendedName>
        <fullName evidence="4">Extracellular membrane protein CFEM domain-containing protein</fullName>
    </recommendedName>
</protein>
<proteinExistence type="predicted"/>
<evidence type="ECO:0000313" key="3">
    <source>
        <dbReference type="Proteomes" id="UP000193642"/>
    </source>
</evidence>
<gene>
    <name evidence="2" type="ORF">BCR33DRAFT_855048</name>
</gene>
<name>A0A1Y2BQ76_9FUNG</name>
<evidence type="ECO:0000313" key="2">
    <source>
        <dbReference type="EMBL" id="ORY36901.1"/>
    </source>
</evidence>
<keyword evidence="1" id="KW-0732">Signal</keyword>
<dbReference type="EMBL" id="MCGO01000053">
    <property type="protein sequence ID" value="ORY36901.1"/>
    <property type="molecule type" value="Genomic_DNA"/>
</dbReference>
<dbReference type="OrthoDB" id="10329763at2759"/>
<keyword evidence="3" id="KW-1185">Reference proteome</keyword>
<reference evidence="2 3" key="1">
    <citation type="submission" date="2016-07" db="EMBL/GenBank/DDBJ databases">
        <title>Pervasive Adenine N6-methylation of Active Genes in Fungi.</title>
        <authorList>
            <consortium name="DOE Joint Genome Institute"/>
            <person name="Mondo S.J."/>
            <person name="Dannebaum R.O."/>
            <person name="Kuo R.C."/>
            <person name="Labutti K."/>
            <person name="Haridas S."/>
            <person name="Kuo A."/>
            <person name="Salamov A."/>
            <person name="Ahrendt S.R."/>
            <person name="Lipzen A."/>
            <person name="Sullivan W."/>
            <person name="Andreopoulos W.B."/>
            <person name="Clum A."/>
            <person name="Lindquist E."/>
            <person name="Daum C."/>
            <person name="Ramamoorthy G.K."/>
            <person name="Gryganskyi A."/>
            <person name="Culley D."/>
            <person name="Magnuson J.K."/>
            <person name="James T.Y."/>
            <person name="O'Malley M.A."/>
            <person name="Stajich J.E."/>
            <person name="Spatafora J.W."/>
            <person name="Visel A."/>
            <person name="Grigoriev I.V."/>
        </authorList>
    </citation>
    <scope>NUCLEOTIDE SEQUENCE [LARGE SCALE GENOMIC DNA]</scope>
    <source>
        <strain evidence="2 3">JEL800</strain>
    </source>
</reference>
<evidence type="ECO:0000256" key="1">
    <source>
        <dbReference type="SAM" id="SignalP"/>
    </source>
</evidence>
<sequence length="116" mass="11719">MQAIQILIAFAATVYAQSTQCSTDAAPVMTGSVYSACGISLTNPSPFTKDQNNCLCSTANQAIYAKAVASCTTPDDKSTLDSIASLQKACQQIKSASIASAAPVALVAVAVAALAL</sequence>
<feature type="chain" id="PRO_5012282347" description="Extracellular membrane protein CFEM domain-containing protein" evidence="1">
    <location>
        <begin position="17"/>
        <end position="116"/>
    </location>
</feature>
<organism evidence="2 3">
    <name type="scientific">Rhizoclosmatium globosum</name>
    <dbReference type="NCBI Taxonomy" id="329046"/>
    <lineage>
        <taxon>Eukaryota</taxon>
        <taxon>Fungi</taxon>
        <taxon>Fungi incertae sedis</taxon>
        <taxon>Chytridiomycota</taxon>
        <taxon>Chytridiomycota incertae sedis</taxon>
        <taxon>Chytridiomycetes</taxon>
        <taxon>Chytridiales</taxon>
        <taxon>Chytriomycetaceae</taxon>
        <taxon>Rhizoclosmatium</taxon>
    </lineage>
</organism>
<dbReference type="Proteomes" id="UP000193642">
    <property type="component" value="Unassembled WGS sequence"/>
</dbReference>
<evidence type="ECO:0008006" key="4">
    <source>
        <dbReference type="Google" id="ProtNLM"/>
    </source>
</evidence>
<accession>A0A1Y2BQ76</accession>